<dbReference type="Proteomes" id="UP001549749">
    <property type="component" value="Unassembled WGS sequence"/>
</dbReference>
<accession>A0ABV2T2F2</accession>
<protein>
    <submittedName>
        <fullName evidence="2">Uncharacterized protein</fullName>
    </submittedName>
</protein>
<reference evidence="2 3" key="1">
    <citation type="submission" date="2024-06" db="EMBL/GenBank/DDBJ databases">
        <title>Chitinophaga defluvii sp. nov., isolated from municipal sewage.</title>
        <authorList>
            <person name="Zhang L."/>
        </authorList>
    </citation>
    <scope>NUCLEOTIDE SEQUENCE [LARGE SCALE GENOMIC DNA]</scope>
    <source>
        <strain evidence="2 3">H8</strain>
    </source>
</reference>
<proteinExistence type="predicted"/>
<feature type="transmembrane region" description="Helical" evidence="1">
    <location>
        <begin position="91"/>
        <end position="109"/>
    </location>
</feature>
<keyword evidence="1" id="KW-0472">Membrane</keyword>
<feature type="transmembrane region" description="Helical" evidence="1">
    <location>
        <begin position="152"/>
        <end position="174"/>
    </location>
</feature>
<keyword evidence="1" id="KW-0812">Transmembrane</keyword>
<gene>
    <name evidence="2" type="ORF">ABR189_07510</name>
</gene>
<sequence>MYYLISELVQFSGILLCFIAFQRKRYLLNKLLLTIYFYVALCLILQILQFVLAYSVSNNLPVFHGQTLLEFILLSVFFHQFFEKKKVKRSIEIIAILFILFATGNALFLEPPLETFNSNTRAVSSLIITAYCLAYYYTQISHPKLVSLHQDATFWLVTGIFFYYSGTAIIGSIWSFLNQSKSELFRITWEVQNLFNLIKYALFVFSLRYIPAR</sequence>
<comment type="caution">
    <text evidence="2">The sequence shown here is derived from an EMBL/GenBank/DDBJ whole genome shotgun (WGS) entry which is preliminary data.</text>
</comment>
<feature type="transmembrane region" description="Helical" evidence="1">
    <location>
        <begin position="35"/>
        <end position="56"/>
    </location>
</feature>
<evidence type="ECO:0000256" key="1">
    <source>
        <dbReference type="SAM" id="Phobius"/>
    </source>
</evidence>
<name>A0ABV2T2F2_9BACT</name>
<feature type="transmembrane region" description="Helical" evidence="1">
    <location>
        <begin position="121"/>
        <end position="140"/>
    </location>
</feature>
<keyword evidence="3" id="KW-1185">Reference proteome</keyword>
<feature type="transmembrane region" description="Helical" evidence="1">
    <location>
        <begin position="6"/>
        <end position="23"/>
    </location>
</feature>
<feature type="transmembrane region" description="Helical" evidence="1">
    <location>
        <begin position="62"/>
        <end position="79"/>
    </location>
</feature>
<dbReference type="EMBL" id="JBEXAC010000001">
    <property type="protein sequence ID" value="MET6997211.1"/>
    <property type="molecule type" value="Genomic_DNA"/>
</dbReference>
<evidence type="ECO:0000313" key="2">
    <source>
        <dbReference type="EMBL" id="MET6997211.1"/>
    </source>
</evidence>
<evidence type="ECO:0000313" key="3">
    <source>
        <dbReference type="Proteomes" id="UP001549749"/>
    </source>
</evidence>
<dbReference type="RefSeq" id="WP_354659850.1">
    <property type="nucleotide sequence ID" value="NZ_JBEXAC010000001.1"/>
</dbReference>
<keyword evidence="1" id="KW-1133">Transmembrane helix</keyword>
<organism evidence="2 3">
    <name type="scientific">Chitinophaga defluvii</name>
    <dbReference type="NCBI Taxonomy" id="3163343"/>
    <lineage>
        <taxon>Bacteria</taxon>
        <taxon>Pseudomonadati</taxon>
        <taxon>Bacteroidota</taxon>
        <taxon>Chitinophagia</taxon>
        <taxon>Chitinophagales</taxon>
        <taxon>Chitinophagaceae</taxon>
        <taxon>Chitinophaga</taxon>
    </lineage>
</organism>